<comment type="caution">
    <text evidence="8">The sequence shown here is derived from an EMBL/GenBank/DDBJ whole genome shotgun (WGS) entry which is preliminary data.</text>
</comment>
<evidence type="ECO:0000256" key="1">
    <source>
        <dbReference type="ARBA" id="ARBA00004167"/>
    </source>
</evidence>
<gene>
    <name evidence="8" type="ORF">AAG570_014139</name>
</gene>
<dbReference type="EMBL" id="JBFDAA010000123">
    <property type="protein sequence ID" value="KAL1109905.1"/>
    <property type="molecule type" value="Genomic_DNA"/>
</dbReference>
<evidence type="ECO:0000256" key="6">
    <source>
        <dbReference type="SAM" id="MobiDB-lite"/>
    </source>
</evidence>
<dbReference type="PANTHER" id="PTHR13674">
    <property type="entry name" value="GROWTH AND TRANSFORMATION-DEPENDENT PROTEIN"/>
    <property type="match status" value="1"/>
</dbReference>
<evidence type="ECO:0000256" key="3">
    <source>
        <dbReference type="ARBA" id="ARBA00022692"/>
    </source>
</evidence>
<evidence type="ECO:0000256" key="2">
    <source>
        <dbReference type="ARBA" id="ARBA00007363"/>
    </source>
</evidence>
<evidence type="ECO:0000256" key="4">
    <source>
        <dbReference type="ARBA" id="ARBA00022989"/>
    </source>
</evidence>
<dbReference type="Pfam" id="PF06388">
    <property type="entry name" value="DUF1075"/>
    <property type="match status" value="1"/>
</dbReference>
<keyword evidence="3 7" id="KW-0812">Transmembrane</keyword>
<dbReference type="GO" id="GO:0016020">
    <property type="term" value="C:membrane"/>
    <property type="evidence" value="ECO:0007669"/>
    <property type="project" value="UniProtKB-SubCell"/>
</dbReference>
<accession>A0ABD0XTW6</accession>
<feature type="region of interest" description="Disordered" evidence="6">
    <location>
        <begin position="1"/>
        <end position="54"/>
    </location>
</feature>
<reference evidence="8 9" key="1">
    <citation type="submission" date="2024-07" db="EMBL/GenBank/DDBJ databases">
        <title>Chromosome-level genome assembly of the water stick insect Ranatra chinensis (Heteroptera: Nepidae).</title>
        <authorList>
            <person name="Liu X."/>
        </authorList>
    </citation>
    <scope>NUCLEOTIDE SEQUENCE [LARGE SCALE GENOMIC DNA]</scope>
    <source>
        <strain evidence="8">Cailab_2021Rc</strain>
        <tissue evidence="8">Muscle</tissue>
    </source>
</reference>
<dbReference type="AlphaFoldDB" id="A0ABD0XTW6"/>
<comment type="subcellular location">
    <subcellularLocation>
        <location evidence="1">Membrane</location>
        <topology evidence="1">Single-pass membrane protein</topology>
    </subcellularLocation>
</comment>
<evidence type="ECO:0000313" key="8">
    <source>
        <dbReference type="EMBL" id="KAL1109905.1"/>
    </source>
</evidence>
<dbReference type="InterPro" id="IPR009432">
    <property type="entry name" value="DUF1075"/>
</dbReference>
<comment type="similarity">
    <text evidence="2">Belongs to the UPF0389 family.</text>
</comment>
<protein>
    <submittedName>
        <fullName evidence="8">Uncharacterized protein</fullName>
    </submittedName>
</protein>
<evidence type="ECO:0000313" key="9">
    <source>
        <dbReference type="Proteomes" id="UP001558652"/>
    </source>
</evidence>
<evidence type="ECO:0000256" key="7">
    <source>
        <dbReference type="SAM" id="Phobius"/>
    </source>
</evidence>
<organism evidence="8 9">
    <name type="scientific">Ranatra chinensis</name>
    <dbReference type="NCBI Taxonomy" id="642074"/>
    <lineage>
        <taxon>Eukaryota</taxon>
        <taxon>Metazoa</taxon>
        <taxon>Ecdysozoa</taxon>
        <taxon>Arthropoda</taxon>
        <taxon>Hexapoda</taxon>
        <taxon>Insecta</taxon>
        <taxon>Pterygota</taxon>
        <taxon>Neoptera</taxon>
        <taxon>Paraneoptera</taxon>
        <taxon>Hemiptera</taxon>
        <taxon>Heteroptera</taxon>
        <taxon>Panheteroptera</taxon>
        <taxon>Nepomorpha</taxon>
        <taxon>Nepidae</taxon>
        <taxon>Ranatrinae</taxon>
        <taxon>Ranatra</taxon>
    </lineage>
</organism>
<feature type="transmembrane region" description="Helical" evidence="7">
    <location>
        <begin position="169"/>
        <end position="188"/>
    </location>
</feature>
<keyword evidence="4 7" id="KW-1133">Transmembrane helix</keyword>
<keyword evidence="9" id="KW-1185">Reference proteome</keyword>
<feature type="compositionally biased region" description="Basic and acidic residues" evidence="6">
    <location>
        <begin position="1"/>
        <end position="31"/>
    </location>
</feature>
<dbReference type="PANTHER" id="PTHR13674:SF5">
    <property type="entry name" value="UPF0389 PROTEIN CG9231"/>
    <property type="match status" value="1"/>
</dbReference>
<name>A0ABD0XTW6_9HEMI</name>
<proteinExistence type="inferred from homology"/>
<keyword evidence="5 7" id="KW-0472">Membrane</keyword>
<dbReference type="Proteomes" id="UP001558652">
    <property type="component" value="Unassembled WGS sequence"/>
</dbReference>
<sequence length="216" mass="24822">MATRRRNQEQRHEVGLAEHPKGTFKERDQSMRRVRGPHSPPKNPTSESADGIPTSDNYPVLVTVDWVASRSAMSNMLMKLLPRKKLLLTSFRCVAVGPNKAVTQKVETQKREPTSDEIRESVYRKTHHPNKFERRILVWTGRYKTLEDVPDVVPIEALEKARNKARIRVSNYMMVLTLIACVGVAISGRRAAERGESLSQRTLDWHKQIREESKQQ</sequence>
<evidence type="ECO:0000256" key="5">
    <source>
        <dbReference type="ARBA" id="ARBA00023136"/>
    </source>
</evidence>